<dbReference type="GO" id="GO:0006355">
    <property type="term" value="P:regulation of DNA-templated transcription"/>
    <property type="evidence" value="ECO:0007669"/>
    <property type="project" value="InterPro"/>
</dbReference>
<dbReference type="SMART" id="SM00349">
    <property type="entry name" value="KRAB"/>
    <property type="match status" value="1"/>
</dbReference>
<dbReference type="EMBL" id="AC003005">
    <property type="status" value="NOT_ANNOTATED_CDS"/>
    <property type="molecule type" value="Genomic_DNA"/>
</dbReference>
<dbReference type="SUPFAM" id="SSF109640">
    <property type="entry name" value="KRAB domain (Kruppel-associated box)"/>
    <property type="match status" value="1"/>
</dbReference>
<dbReference type="Proteomes" id="UP000005640">
    <property type="component" value="Chromosome 19"/>
</dbReference>
<dbReference type="VEuPathDB" id="HostDB:ENSG00000268163"/>
<reference evidence="3" key="4">
    <citation type="submission" date="2025-08" db="UniProtKB">
        <authorList>
            <consortium name="Ensembl"/>
        </authorList>
    </citation>
    <scope>IDENTIFICATION</scope>
</reference>
<dbReference type="AlphaFoldDB" id="M0R036"/>
<dbReference type="Gene3D" id="6.10.140.140">
    <property type="match status" value="1"/>
</dbReference>
<name>M0R036_HUMAN</name>
<reference evidence="3 4" key="2">
    <citation type="journal article" date="2004" name="Nature">
        <title>The DNA sequence and biology of human chromosome 19.</title>
        <authorList>
            <person name="Grimwood J."/>
            <person name="Gordon L.A."/>
            <person name="Olsen A."/>
            <person name="Terry A."/>
            <person name="Schmutz J."/>
            <person name="Lamerdin J."/>
            <person name="Hellsten U."/>
            <person name="Goodstein D."/>
            <person name="Couronne O."/>
            <person name="Tran-Gyamfi M."/>
            <person name="Aerts A."/>
            <person name="Altherr M."/>
            <person name="Ashworth L."/>
            <person name="Bajorek E."/>
            <person name="Black S."/>
            <person name="Branscomb E."/>
            <person name="Caenepeel S."/>
            <person name="Carrano A."/>
            <person name="Caoile C."/>
            <person name="Chan Y.M."/>
            <person name="Christensen M."/>
            <person name="Cleland C.A."/>
            <person name="Copeland A."/>
            <person name="Dalin E."/>
            <person name="Dehal P."/>
            <person name="Denys M."/>
            <person name="Detter J.C."/>
            <person name="Escobar J."/>
            <person name="Flowers D."/>
            <person name="Fotopulos D."/>
            <person name="Garcia C."/>
            <person name="Georgescu A.M."/>
            <person name="Glavina T."/>
            <person name="Gomez M."/>
            <person name="Gonzales E."/>
            <person name="Groza M."/>
            <person name="Hammon N."/>
            <person name="Hawkins T."/>
            <person name="Haydu L."/>
            <person name="Ho I."/>
            <person name="Huang W."/>
            <person name="Israni S."/>
            <person name="Jett J."/>
            <person name="Kadner K."/>
            <person name="Kimball H."/>
            <person name="Kobayashi A."/>
            <person name="Larionov V."/>
            <person name="Leem S.H."/>
            <person name="Lopez F."/>
            <person name="Lou Y."/>
            <person name="Lowry S."/>
            <person name="Malfatti S."/>
            <person name="Martinez D."/>
            <person name="McCready P."/>
            <person name="Medina C."/>
            <person name="Morgan J."/>
            <person name="Nelson K."/>
            <person name="Nolan M."/>
            <person name="Ovcharenko I."/>
            <person name="Pitluck S."/>
            <person name="Pollard M."/>
            <person name="Popkie A.P."/>
            <person name="Predki P."/>
            <person name="Quan G."/>
            <person name="Ramirez L."/>
            <person name="Rash S."/>
            <person name="Retterer J."/>
            <person name="Rodriguez A."/>
            <person name="Rogers S."/>
            <person name="Salamov A."/>
            <person name="Salazar A."/>
            <person name="She X."/>
            <person name="Smith D."/>
            <person name="Slezak T."/>
            <person name="Solovyev V."/>
            <person name="Thayer N."/>
            <person name="Tice H."/>
            <person name="Tsai M."/>
            <person name="Ustaszewska A."/>
            <person name="Vo N."/>
            <person name="Wagner M."/>
            <person name="Wheeler J."/>
            <person name="Wu K."/>
            <person name="Xie G."/>
            <person name="Yang J."/>
            <person name="Dubchak I."/>
            <person name="Furey T.S."/>
            <person name="DeJong P."/>
            <person name="Dickson M."/>
            <person name="Gordon D."/>
            <person name="Eichler E.E."/>
            <person name="Pennacchio L.A."/>
            <person name="Richardson P."/>
            <person name="Stubbs L."/>
            <person name="Rokhsar D.S."/>
            <person name="Myers R.M."/>
            <person name="Rubin E.M."/>
            <person name="Lucas S.M."/>
        </authorList>
    </citation>
    <scope>NUCLEOTIDE SEQUENCE [LARGE SCALE GENOMIC DNA]</scope>
</reference>
<evidence type="ECO:0000259" key="2">
    <source>
        <dbReference type="PROSITE" id="PS50805"/>
    </source>
</evidence>
<dbReference type="RNAct" id="M0R036">
    <property type="molecule type" value="protein"/>
</dbReference>
<dbReference type="HOGENOM" id="CLU_1916359_0_0_1"/>
<feature type="domain" description="KRAB" evidence="2">
    <location>
        <begin position="27"/>
        <end position="126"/>
    </location>
</feature>
<reference evidence="3 4" key="3">
    <citation type="journal article" date="2004" name="Nature">
        <title>Finishing the euchromatic sequence of the human genome.</title>
        <authorList>
            <consortium name="International Human Genome Sequencing Consortium"/>
        </authorList>
    </citation>
    <scope>NUCLEOTIDE SEQUENCE [LARGE SCALE GENOMIC DNA]</scope>
</reference>
<dbReference type="InterPro" id="IPR050169">
    <property type="entry name" value="Krueppel_C2H2_ZnF"/>
</dbReference>
<dbReference type="BioMuta" id="ENSG00000268163"/>
<dbReference type="Pfam" id="PF01352">
    <property type="entry name" value="KRAB"/>
    <property type="match status" value="1"/>
</dbReference>
<dbReference type="PaxDb" id="9606-ENSP00000470969"/>
<proteinExistence type="predicted"/>
<dbReference type="InterPro" id="IPR001909">
    <property type="entry name" value="KRAB"/>
</dbReference>
<dbReference type="STRING" id="9606.ENSP00000470969"/>
<reference evidence="3 4" key="1">
    <citation type="journal article" date="2001" name="Nature">
        <title>Initial sequencing and analysis of the human genome.</title>
        <authorList>
            <consortium name="International Human Genome Sequencing Consortium"/>
            <person name="Lander E.S."/>
            <person name="Linton L.M."/>
            <person name="Birren B."/>
            <person name="Nusbaum C."/>
            <person name="Zody M.C."/>
            <person name="Baldwin J."/>
            <person name="Devon K."/>
            <person name="Dewar K."/>
            <person name="Doyle M."/>
            <person name="FitzHugh W."/>
            <person name="Funke R."/>
            <person name="Gage D."/>
            <person name="Harris K."/>
            <person name="Heaford A."/>
            <person name="Howland J."/>
            <person name="Kann L."/>
            <person name="Lehoczky J."/>
            <person name="LeVine R."/>
            <person name="McEwan P."/>
            <person name="McKernan K."/>
            <person name="Meldrim J."/>
            <person name="Mesirov J.P."/>
            <person name="Miranda C."/>
            <person name="Morris W."/>
            <person name="Naylor J."/>
            <person name="Raymond C."/>
            <person name="Rosetti M."/>
            <person name="Santos R."/>
            <person name="Sheridan A."/>
            <person name="Sougnez C."/>
            <person name="Stange-Thomann N."/>
            <person name="Stojanovic N."/>
            <person name="Subramanian A."/>
            <person name="Wyman D."/>
            <person name="Rogers J."/>
            <person name="Sulston J."/>
            <person name="Ainscough R."/>
            <person name="Beck S."/>
            <person name="Bentley D."/>
            <person name="Burton J."/>
            <person name="Clee C."/>
            <person name="Carter N."/>
            <person name="Coulson A."/>
            <person name="Deadman R."/>
            <person name="Deloukas P."/>
            <person name="Dunham A."/>
            <person name="Dunham I."/>
            <person name="Durbin R."/>
            <person name="French L."/>
            <person name="Grafham D."/>
            <person name="Gregory S."/>
            <person name="Hubbard T."/>
            <person name="Humphray S."/>
            <person name="Hunt A."/>
            <person name="Jones M."/>
            <person name="Lloyd C."/>
            <person name="McMurray A."/>
            <person name="Matthews L."/>
            <person name="Mercer S."/>
            <person name="Milne S."/>
            <person name="Mullikin J.C."/>
            <person name="Mungall A."/>
            <person name="Plumb R."/>
            <person name="Ross M."/>
            <person name="Shownkeen R."/>
            <person name="Sims S."/>
            <person name="Waterston R.H."/>
            <person name="Wilson R.K."/>
            <person name="Hillier L.W."/>
            <person name="McPherson J.D."/>
            <person name="Marra M.A."/>
            <person name="Mardis E.R."/>
            <person name="Fulton L.A."/>
            <person name="Chinwalla A.T."/>
            <person name="Pepin K.H."/>
            <person name="Gish W.R."/>
            <person name="Chissoe S.L."/>
            <person name="Wendl M.C."/>
            <person name="Delehaunty K.D."/>
            <person name="Miner T.L."/>
            <person name="Delehaunty A."/>
            <person name="Kramer J.B."/>
            <person name="Cook L.L."/>
            <person name="Fulton R.S."/>
            <person name="Johnson D.L."/>
            <person name="Minx P.J."/>
            <person name="Clifton S.W."/>
            <person name="Hawkins T."/>
            <person name="Branscomb E."/>
            <person name="Predki P."/>
            <person name="Richardson P."/>
            <person name="Wenning S."/>
            <person name="Slezak T."/>
            <person name="Doggett N."/>
            <person name="Cheng J.F."/>
            <person name="Olsen A."/>
            <person name="Lucas S."/>
            <person name="Elkin C."/>
            <person name="Uberbacher E."/>
            <person name="Frazier M."/>
            <person name="Gibbs R.A."/>
            <person name="Muzny D.M."/>
            <person name="Scherer S.E."/>
            <person name="Bouck J.B."/>
            <person name="Sodergren E.J."/>
            <person name="Worley K.C."/>
            <person name="Rives C.M."/>
            <person name="Gorrell J.H."/>
            <person name="Metzker M.L."/>
            <person name="Naylor S.L."/>
            <person name="Kucherlapati R.S."/>
            <person name="Nelson D.L."/>
            <person name="Weinstock G.M."/>
            <person name="Sakaki Y."/>
            <person name="Fujiyama A."/>
            <person name="Hattori M."/>
            <person name="Yada T."/>
            <person name="Toyoda A."/>
            <person name="Itoh T."/>
            <person name="Kawagoe C."/>
            <person name="Watanabe H."/>
            <person name="Totoki Y."/>
            <person name="Taylor T."/>
            <person name="Weissenbach J."/>
            <person name="Heilig R."/>
            <person name="Saurin W."/>
            <person name="Artiguenave F."/>
            <person name="Brottier P."/>
            <person name="Bruls T."/>
            <person name="Pelletier E."/>
            <person name="Robert C."/>
            <person name="Wincker P."/>
            <person name="Smith D.R."/>
            <person name="Doucette-Stamm L."/>
            <person name="Rubenfield M."/>
            <person name="Weinstock K."/>
            <person name="Lee H.M."/>
            <person name="Dubois J."/>
            <person name="Rosenthal A."/>
            <person name="Platzer M."/>
            <person name="Nyakatura G."/>
            <person name="Taudien S."/>
            <person name="Rump A."/>
            <person name="Yang H."/>
            <person name="Yu J."/>
            <person name="Wang J."/>
            <person name="Huang G."/>
            <person name="Gu J."/>
            <person name="Hood L."/>
            <person name="Rowen L."/>
            <person name="Madan A."/>
            <person name="Qin S."/>
            <person name="Davis R.W."/>
            <person name="Federspiel N.A."/>
            <person name="Abola A.P."/>
            <person name="Proctor M.J."/>
            <person name="Myers R.M."/>
            <person name="Schmutz J."/>
            <person name="Dickson M."/>
            <person name="Grimwood J."/>
            <person name="Cox D.R."/>
            <person name="Olson M.V."/>
            <person name="Kaul R."/>
            <person name="Raymond C."/>
            <person name="Shimizu N."/>
            <person name="Kawasaki K."/>
            <person name="Minoshima S."/>
            <person name="Evans G.A."/>
            <person name="Athanasiou M."/>
            <person name="Schultz R."/>
            <person name="Roe B.A."/>
            <person name="Chen F."/>
            <person name="Pan H."/>
            <person name="Ramser J."/>
            <person name="Lehrach H."/>
            <person name="Reinhardt R."/>
            <person name="McCombie W.R."/>
            <person name="de la Bastide M."/>
            <person name="Dedhia N."/>
            <person name="Blocker H."/>
            <person name="Hornischer K."/>
            <person name="Nordsiek G."/>
            <person name="Agarwala R."/>
            <person name="Aravind L."/>
            <person name="Bailey J.A."/>
            <person name="Bateman A."/>
            <person name="Batzoglou S."/>
            <person name="Birney E."/>
            <person name="Bork P."/>
            <person name="Brown D.G."/>
            <person name="Burge C.B."/>
            <person name="Cerutti L."/>
            <person name="Chen H.C."/>
            <person name="Church D."/>
            <person name="Clamp M."/>
            <person name="Copley R.R."/>
            <person name="Doerks T."/>
            <person name="Eddy S.R."/>
            <person name="Eichler E.E."/>
            <person name="Furey T.S."/>
            <person name="Galagan J."/>
            <person name="Gilbert J.G."/>
            <person name="Harmon C."/>
            <person name="Hayashizaki Y."/>
            <person name="Haussler D."/>
            <person name="Hermjakob H."/>
            <person name="Hokamp K."/>
            <person name="Jang W."/>
            <person name="Johnson L.S."/>
            <person name="Jones T.A."/>
            <person name="Kasif S."/>
            <person name="Kaspryzk A."/>
            <person name="Kennedy S."/>
            <person name="Kent W.J."/>
            <person name="Kitts P."/>
            <person name="Koonin E.V."/>
            <person name="Korf I."/>
            <person name="Kulp D."/>
            <person name="Lancet D."/>
            <person name="Lowe T.M."/>
            <person name="McLysaght A."/>
            <person name="Mikkelsen T."/>
            <person name="Moran J.V."/>
            <person name="Mulder N."/>
            <person name="Pollara V.J."/>
            <person name="Ponting C.P."/>
            <person name="Schuler G."/>
            <person name="Schultz J."/>
            <person name="Slater G."/>
            <person name="Smit A.F."/>
            <person name="Stupka E."/>
            <person name="Szustakowski J."/>
            <person name="Thierry-Mieg D."/>
            <person name="Thierry-Mieg J."/>
            <person name="Wagner L."/>
            <person name="Wallis J."/>
            <person name="Wheeler R."/>
            <person name="Williams A."/>
            <person name="Wolf Y.I."/>
            <person name="Wolfe K.H."/>
            <person name="Yang S.P."/>
            <person name="Yeh R.F."/>
            <person name="Collins F."/>
            <person name="Guyer M.S."/>
            <person name="Peterson J."/>
            <person name="Felsenfeld A."/>
            <person name="Wetterstrand K.A."/>
            <person name="Patrinos A."/>
            <person name="Morgan M.J."/>
            <person name="de Jong P."/>
            <person name="Catanese J.J."/>
            <person name="Osoegawa K."/>
            <person name="Shizuya H."/>
            <person name="Choi S."/>
            <person name="Chen Y.J."/>
        </authorList>
    </citation>
    <scope>NUCLEOTIDE SEQUENCE [LARGE SCALE GENOMIC DNA]</scope>
</reference>
<protein>
    <recommendedName>
        <fullName evidence="2">KRAB domain-containing protein</fullName>
    </recommendedName>
</protein>
<dbReference type="SMR" id="M0R036"/>
<dbReference type="PhylomeDB" id="M0R036"/>
<evidence type="ECO:0000256" key="1">
    <source>
        <dbReference type="SAM" id="MobiDB-lite"/>
    </source>
</evidence>
<dbReference type="EMBL" id="AC004076">
    <property type="status" value="NOT_ANNOTATED_CDS"/>
    <property type="molecule type" value="Genomic_DNA"/>
</dbReference>
<dbReference type="Ensembl" id="ENST00000596831.1">
    <property type="protein sequence ID" value="ENSP00000470969.1"/>
    <property type="gene ID" value="ENSG00000268163.1"/>
</dbReference>
<reference evidence="3" key="5">
    <citation type="submission" date="2025-09" db="UniProtKB">
        <authorList>
            <consortium name="Ensembl"/>
        </authorList>
    </citation>
    <scope>IDENTIFICATION</scope>
</reference>
<dbReference type="PANTHER" id="PTHR23232">
    <property type="entry name" value="KRAB DOMAIN C2H2 ZINC FINGER"/>
    <property type="match status" value="1"/>
</dbReference>
<dbReference type="CDD" id="cd07765">
    <property type="entry name" value="KRAB_A-box"/>
    <property type="match status" value="1"/>
</dbReference>
<dbReference type="GeneCards" id="ENSG00000268163"/>
<keyword evidence="4" id="KW-1185">Reference proteome</keyword>
<dbReference type="Bgee" id="ENSG00000268163">
    <property type="expression patterns" value="Expressed in primordial germ cell in gonad and 97 other cell types or tissues"/>
</dbReference>
<dbReference type="PROSITE" id="PS50805">
    <property type="entry name" value="KRAB"/>
    <property type="match status" value="1"/>
</dbReference>
<dbReference type="PANTHER" id="PTHR23232:SF133">
    <property type="entry name" value="RIKEN CDNA 1700020N01 GENE"/>
    <property type="match status" value="1"/>
</dbReference>
<accession>M0R036</accession>
<organism evidence="3 4">
    <name type="scientific">Homo sapiens</name>
    <name type="common">Human</name>
    <dbReference type="NCBI Taxonomy" id="9606"/>
    <lineage>
        <taxon>Eukaryota</taxon>
        <taxon>Metazoa</taxon>
        <taxon>Chordata</taxon>
        <taxon>Craniata</taxon>
        <taxon>Vertebrata</taxon>
        <taxon>Euteleostomi</taxon>
        <taxon>Mammalia</taxon>
        <taxon>Eutheria</taxon>
        <taxon>Euarchontoglires</taxon>
        <taxon>Primates</taxon>
        <taxon>Haplorrhini</taxon>
        <taxon>Catarrhini</taxon>
        <taxon>Hominidae</taxon>
        <taxon>Homo</taxon>
    </lineage>
</organism>
<dbReference type="InterPro" id="IPR036051">
    <property type="entry name" value="KRAB_dom_sf"/>
</dbReference>
<feature type="region of interest" description="Disordered" evidence="1">
    <location>
        <begin position="90"/>
        <end position="114"/>
    </location>
</feature>
<evidence type="ECO:0000313" key="4">
    <source>
        <dbReference type="Proteomes" id="UP000005640"/>
    </source>
</evidence>
<sequence>MAAAEPMGPAQVPMNSEVIVDPIQGQVNFEDVFVYFSQEEWVLLDEAQRLLYRDVMLENFALMASLGIPQTMAAFGLKYLLNDTGYTSSKSNTITATDSPADLPRKPEPHTPSWSWKKQAMSIRTVLWHPTG</sequence>
<evidence type="ECO:0000313" key="3">
    <source>
        <dbReference type="Ensembl" id="ENSP00000470969.1"/>
    </source>
</evidence>
<dbReference type="UCSC" id="uc061dke.1">
    <property type="organism name" value="human"/>
</dbReference>
<dbReference type="eggNOG" id="KOG1721">
    <property type="taxonomic scope" value="Eukaryota"/>
</dbReference>